<feature type="domain" description="HTH CENPB-type" evidence="3">
    <location>
        <begin position="58"/>
        <end position="129"/>
    </location>
</feature>
<comment type="subcellular location">
    <subcellularLocation>
        <location evidence="1">Nucleus</location>
    </subcellularLocation>
</comment>
<dbReference type="PROSITE" id="PS51253">
    <property type="entry name" value="HTH_CENPB"/>
    <property type="match status" value="1"/>
</dbReference>
<dbReference type="PANTHER" id="PTHR19303:SF73">
    <property type="entry name" value="PROTEIN PDC2"/>
    <property type="match status" value="1"/>
</dbReference>
<dbReference type="Pfam" id="PF03184">
    <property type="entry name" value="DDE_1"/>
    <property type="match status" value="1"/>
</dbReference>
<dbReference type="Gene3D" id="1.10.10.60">
    <property type="entry name" value="Homeodomain-like"/>
    <property type="match status" value="2"/>
</dbReference>
<dbReference type="GO" id="GO:0003677">
    <property type="term" value="F:DNA binding"/>
    <property type="evidence" value="ECO:0007669"/>
    <property type="project" value="UniProtKB-KW"/>
</dbReference>
<sequence length="498" mass="56078">MSRRAFSLDEKRCIIKKIQSGTKNIALCKEFGTSSSTISTIWRNRDKILLSTQHVSNANKRFREPKNKNLDEALYVWFKQQRALKIPVSGPILQEKANNLARMLGLPDFNCTVSWIQRFRTRHGIVFGKITGESASVNLDLLVCDDWLENIWPSIRVGYADADIFNGDEAGIFYRLTPDKTLRFKGETCSGGKLSQERLTVLVIANMSGTEKRPLLVIGKSKNSRCFKNFRHLLVNYVSNDKAWMTSSVFETALSAWDAELRRQKRKILLLVDNCPSHSEVTLEYIRLVFLPPNTTSVMQPMDQGVVKCLKGHYRKLLVLRMIADMELKKETVINILDAILMLHQSWTEISSSTIANCFRNSGLCGKAPTPALADFEIADELATILPLVSTSISGNEYSAIDDKIITAEILSDEEIVADVQKKGEINENAEDEADDEDAFGSPPTVAEARSALTTLLQYCIVNEEISNFESLKTLKLKLDEKLVQNKNLSTLDKFLKL</sequence>
<dbReference type="InterPro" id="IPR004875">
    <property type="entry name" value="DDE_SF_endonuclease_dom"/>
</dbReference>
<dbReference type="Proteomes" id="UP001367676">
    <property type="component" value="Unassembled WGS sequence"/>
</dbReference>
<dbReference type="SUPFAM" id="SSF46689">
    <property type="entry name" value="Homeodomain-like"/>
    <property type="match status" value="2"/>
</dbReference>
<dbReference type="SMART" id="SM00674">
    <property type="entry name" value="CENPB"/>
    <property type="match status" value="1"/>
</dbReference>
<dbReference type="AlphaFoldDB" id="A0AAN9TEI3"/>
<dbReference type="PANTHER" id="PTHR19303">
    <property type="entry name" value="TRANSPOSON"/>
    <property type="match status" value="1"/>
</dbReference>
<dbReference type="EMBL" id="JBBCAQ010000027">
    <property type="protein sequence ID" value="KAK7586132.1"/>
    <property type="molecule type" value="Genomic_DNA"/>
</dbReference>
<reference evidence="4 5" key="1">
    <citation type="submission" date="2024-03" db="EMBL/GenBank/DDBJ databases">
        <title>Adaptation during the transition from Ophiocordyceps entomopathogen to insect associate is accompanied by gene loss and intensified selection.</title>
        <authorList>
            <person name="Ward C.M."/>
            <person name="Onetto C.A."/>
            <person name="Borneman A.R."/>
        </authorList>
    </citation>
    <scope>NUCLEOTIDE SEQUENCE [LARGE SCALE GENOMIC DNA]</scope>
    <source>
        <strain evidence="4">AWRI1</strain>
        <tissue evidence="4">Single Adult Female</tissue>
    </source>
</reference>
<dbReference type="Pfam" id="PF03221">
    <property type="entry name" value="HTH_Tnp_Tc5"/>
    <property type="match status" value="1"/>
</dbReference>
<accession>A0AAN9TEI3</accession>
<dbReference type="InterPro" id="IPR009057">
    <property type="entry name" value="Homeodomain-like_sf"/>
</dbReference>
<dbReference type="GO" id="GO:0005634">
    <property type="term" value="C:nucleus"/>
    <property type="evidence" value="ECO:0007669"/>
    <property type="project" value="UniProtKB-SubCell"/>
</dbReference>
<evidence type="ECO:0000256" key="1">
    <source>
        <dbReference type="ARBA" id="ARBA00004123"/>
    </source>
</evidence>
<keyword evidence="5" id="KW-1185">Reference proteome</keyword>
<evidence type="ECO:0000313" key="5">
    <source>
        <dbReference type="Proteomes" id="UP001367676"/>
    </source>
</evidence>
<evidence type="ECO:0000256" key="2">
    <source>
        <dbReference type="ARBA" id="ARBA00023125"/>
    </source>
</evidence>
<proteinExistence type="predicted"/>
<evidence type="ECO:0000313" key="4">
    <source>
        <dbReference type="EMBL" id="KAK7586132.1"/>
    </source>
</evidence>
<organism evidence="4 5">
    <name type="scientific">Parthenolecanium corni</name>
    <dbReference type="NCBI Taxonomy" id="536013"/>
    <lineage>
        <taxon>Eukaryota</taxon>
        <taxon>Metazoa</taxon>
        <taxon>Ecdysozoa</taxon>
        <taxon>Arthropoda</taxon>
        <taxon>Hexapoda</taxon>
        <taxon>Insecta</taxon>
        <taxon>Pterygota</taxon>
        <taxon>Neoptera</taxon>
        <taxon>Paraneoptera</taxon>
        <taxon>Hemiptera</taxon>
        <taxon>Sternorrhyncha</taxon>
        <taxon>Coccoidea</taxon>
        <taxon>Coccidae</taxon>
        <taxon>Parthenolecanium</taxon>
    </lineage>
</organism>
<gene>
    <name evidence="4" type="ORF">V9T40_004008</name>
</gene>
<keyword evidence="2" id="KW-0238">DNA-binding</keyword>
<comment type="caution">
    <text evidence="4">The sequence shown here is derived from an EMBL/GenBank/DDBJ whole genome shotgun (WGS) entry which is preliminary data.</text>
</comment>
<evidence type="ECO:0000259" key="3">
    <source>
        <dbReference type="PROSITE" id="PS51253"/>
    </source>
</evidence>
<name>A0AAN9TEI3_9HEMI</name>
<dbReference type="InterPro" id="IPR050863">
    <property type="entry name" value="CenT-Element_Derived"/>
</dbReference>
<dbReference type="InterPro" id="IPR006600">
    <property type="entry name" value="HTH_CenpB_DNA-bd_dom"/>
</dbReference>
<protein>
    <recommendedName>
        <fullName evidence="3">HTH CENPB-type domain-containing protein</fullName>
    </recommendedName>
</protein>